<dbReference type="Pfam" id="PF00672">
    <property type="entry name" value="HAMP"/>
    <property type="match status" value="1"/>
</dbReference>
<dbReference type="Gene3D" id="1.10.287.130">
    <property type="match status" value="1"/>
</dbReference>
<keyword evidence="18" id="KW-1185">Reference proteome</keyword>
<dbReference type="Pfam" id="PF02743">
    <property type="entry name" value="dCache_1"/>
    <property type="match status" value="1"/>
</dbReference>
<comment type="catalytic activity">
    <reaction evidence="1">
        <text>ATP + protein L-histidine = ADP + protein N-phospho-L-histidine.</text>
        <dbReference type="EC" id="2.7.13.3"/>
    </reaction>
</comment>
<evidence type="ECO:0000256" key="2">
    <source>
        <dbReference type="ARBA" id="ARBA00004651"/>
    </source>
</evidence>
<keyword evidence="11 14" id="KW-1133">Transmembrane helix</keyword>
<dbReference type="PROSITE" id="PS50109">
    <property type="entry name" value="HIS_KIN"/>
    <property type="match status" value="1"/>
</dbReference>
<evidence type="ECO:0000256" key="8">
    <source>
        <dbReference type="ARBA" id="ARBA00022741"/>
    </source>
</evidence>
<dbReference type="CDD" id="cd06225">
    <property type="entry name" value="HAMP"/>
    <property type="match status" value="1"/>
</dbReference>
<dbReference type="SUPFAM" id="SSF55874">
    <property type="entry name" value="ATPase domain of HSP90 chaperone/DNA topoisomerase II/histidine kinase"/>
    <property type="match status" value="1"/>
</dbReference>
<keyword evidence="13 14" id="KW-0472">Membrane</keyword>
<sequence>MTNLPLRMRSSFFKDLNIKHKLLLSYLVLIVFPLGVLALLTYIRSSDVIEEKMMDISSLALKQTGSTLGYAIQSAIKSSNIVSSNNTVQSALEREPDRYDNNAQIDDFLKLSDYLTGIQVDQGVYRIRLYSAHETIYSNENVNLFNWKTIQDTELYDKALAKDGQIYWTAPYTFKYGGIGDEQEIVSGVRIVNKRNAFGETIGLVSVDILVRDIVRILNESPLAEKGYFYIADGNGELIARSDGFLSAAPLPADEGIWSRTELGGRSALATFVSVPYSGWKLVTVVPLSSLLSPSRNLRNFTFLSMLAIGVAAYLFALLISSSLVQRIRRLMRTMRKAEQGDLSAKVAVSGKDEIGEMEDKFNKMLIKIEDLVEDRFRIGIESKNAELRALQAQINPHFLYNTLELITCKALKYRAEDINVLVNLLAKFYKLSLSNGRDIVSIADEVSHIEAYVNIQNLRFEDRIKLRVDIDERLRDYSILKLVLQPIVENAILHGIMEKDEQTGTIGIVGRLYPSYIELSVSDDGVGMSADKVERILTEGPRKTGHGFGIANVDRRLKINCGESWGLSYSSVPGQGTTVDIRFPAVRFQA</sequence>
<gene>
    <name evidence="17" type="ORF">ACFQMJ_28035</name>
</gene>
<feature type="domain" description="HAMP" evidence="16">
    <location>
        <begin position="322"/>
        <end position="374"/>
    </location>
</feature>
<dbReference type="InterPro" id="IPR003660">
    <property type="entry name" value="HAMP_dom"/>
</dbReference>
<dbReference type="Pfam" id="PF02518">
    <property type="entry name" value="HATPase_c"/>
    <property type="match status" value="1"/>
</dbReference>
<keyword evidence="7 14" id="KW-0812">Transmembrane</keyword>
<evidence type="ECO:0000256" key="5">
    <source>
        <dbReference type="ARBA" id="ARBA00022553"/>
    </source>
</evidence>
<evidence type="ECO:0000256" key="6">
    <source>
        <dbReference type="ARBA" id="ARBA00022679"/>
    </source>
</evidence>
<keyword evidence="4" id="KW-1003">Cell membrane</keyword>
<evidence type="ECO:0000256" key="10">
    <source>
        <dbReference type="ARBA" id="ARBA00022840"/>
    </source>
</evidence>
<dbReference type="InterPro" id="IPR010559">
    <property type="entry name" value="Sig_transdc_His_kin_internal"/>
</dbReference>
<keyword evidence="10" id="KW-0067">ATP-binding</keyword>
<dbReference type="PANTHER" id="PTHR34220">
    <property type="entry name" value="SENSOR HISTIDINE KINASE YPDA"/>
    <property type="match status" value="1"/>
</dbReference>
<keyword evidence="12" id="KW-0902">Two-component regulatory system</keyword>
<evidence type="ECO:0000256" key="12">
    <source>
        <dbReference type="ARBA" id="ARBA00023012"/>
    </source>
</evidence>
<dbReference type="InterPro" id="IPR005467">
    <property type="entry name" value="His_kinase_dom"/>
</dbReference>
<dbReference type="PRINTS" id="PR00344">
    <property type="entry name" value="BCTRLSENSOR"/>
</dbReference>
<evidence type="ECO:0000256" key="3">
    <source>
        <dbReference type="ARBA" id="ARBA00012438"/>
    </source>
</evidence>
<accession>A0ABW2FJG3</accession>
<dbReference type="EC" id="2.7.13.3" evidence="3"/>
<dbReference type="InterPro" id="IPR004358">
    <property type="entry name" value="Sig_transdc_His_kin-like_C"/>
</dbReference>
<dbReference type="InterPro" id="IPR036890">
    <property type="entry name" value="HATPase_C_sf"/>
</dbReference>
<proteinExistence type="predicted"/>
<dbReference type="SMART" id="SM00387">
    <property type="entry name" value="HATPase_c"/>
    <property type="match status" value="1"/>
</dbReference>
<dbReference type="Gene3D" id="3.30.565.10">
    <property type="entry name" value="Histidine kinase-like ATPase, C-terminal domain"/>
    <property type="match status" value="1"/>
</dbReference>
<evidence type="ECO:0000256" key="13">
    <source>
        <dbReference type="ARBA" id="ARBA00023136"/>
    </source>
</evidence>
<evidence type="ECO:0000256" key="14">
    <source>
        <dbReference type="SAM" id="Phobius"/>
    </source>
</evidence>
<evidence type="ECO:0000259" key="15">
    <source>
        <dbReference type="PROSITE" id="PS50109"/>
    </source>
</evidence>
<dbReference type="InterPro" id="IPR003594">
    <property type="entry name" value="HATPase_dom"/>
</dbReference>
<evidence type="ECO:0000256" key="4">
    <source>
        <dbReference type="ARBA" id="ARBA00022475"/>
    </source>
</evidence>
<dbReference type="RefSeq" id="WP_378044707.1">
    <property type="nucleotide sequence ID" value="NZ_JBHMDN010000005.1"/>
</dbReference>
<dbReference type="EMBL" id="JBHTAI010000022">
    <property type="protein sequence ID" value="MFC7152402.1"/>
    <property type="molecule type" value="Genomic_DNA"/>
</dbReference>
<evidence type="ECO:0000256" key="7">
    <source>
        <dbReference type="ARBA" id="ARBA00022692"/>
    </source>
</evidence>
<evidence type="ECO:0000256" key="1">
    <source>
        <dbReference type="ARBA" id="ARBA00000085"/>
    </source>
</evidence>
<evidence type="ECO:0000313" key="17">
    <source>
        <dbReference type="EMBL" id="MFC7152402.1"/>
    </source>
</evidence>
<organism evidence="17 18">
    <name type="scientific">Cohnella cellulosilytica</name>
    <dbReference type="NCBI Taxonomy" id="986710"/>
    <lineage>
        <taxon>Bacteria</taxon>
        <taxon>Bacillati</taxon>
        <taxon>Bacillota</taxon>
        <taxon>Bacilli</taxon>
        <taxon>Bacillales</taxon>
        <taxon>Paenibacillaceae</taxon>
        <taxon>Cohnella</taxon>
    </lineage>
</organism>
<keyword evidence="9 17" id="KW-0418">Kinase</keyword>
<keyword evidence="6 17" id="KW-0808">Transferase</keyword>
<dbReference type="SUPFAM" id="SSF158472">
    <property type="entry name" value="HAMP domain-like"/>
    <property type="match status" value="1"/>
</dbReference>
<keyword evidence="8" id="KW-0547">Nucleotide-binding</keyword>
<dbReference type="InterPro" id="IPR050640">
    <property type="entry name" value="Bact_2-comp_sensor_kinase"/>
</dbReference>
<dbReference type="PANTHER" id="PTHR34220:SF7">
    <property type="entry name" value="SENSOR HISTIDINE KINASE YPDA"/>
    <property type="match status" value="1"/>
</dbReference>
<feature type="domain" description="Histidine kinase" evidence="15">
    <location>
        <begin position="485"/>
        <end position="588"/>
    </location>
</feature>
<reference evidence="18" key="1">
    <citation type="journal article" date="2019" name="Int. J. Syst. Evol. Microbiol.">
        <title>The Global Catalogue of Microorganisms (GCM) 10K type strain sequencing project: providing services to taxonomists for standard genome sequencing and annotation.</title>
        <authorList>
            <consortium name="The Broad Institute Genomics Platform"/>
            <consortium name="The Broad Institute Genome Sequencing Center for Infectious Disease"/>
            <person name="Wu L."/>
            <person name="Ma J."/>
        </authorList>
    </citation>
    <scope>NUCLEOTIDE SEQUENCE [LARGE SCALE GENOMIC DNA]</scope>
    <source>
        <strain evidence="18">KCTC 12907</strain>
    </source>
</reference>
<dbReference type="CDD" id="cd18774">
    <property type="entry name" value="PDC2_HK_sensor"/>
    <property type="match status" value="1"/>
</dbReference>
<dbReference type="InterPro" id="IPR033479">
    <property type="entry name" value="dCache_1"/>
</dbReference>
<dbReference type="GO" id="GO:0004673">
    <property type="term" value="F:protein histidine kinase activity"/>
    <property type="evidence" value="ECO:0007669"/>
    <property type="project" value="UniProtKB-EC"/>
</dbReference>
<name>A0ABW2FJG3_9BACL</name>
<dbReference type="Pfam" id="PF06580">
    <property type="entry name" value="His_kinase"/>
    <property type="match status" value="1"/>
</dbReference>
<evidence type="ECO:0000259" key="16">
    <source>
        <dbReference type="PROSITE" id="PS50885"/>
    </source>
</evidence>
<evidence type="ECO:0000256" key="11">
    <source>
        <dbReference type="ARBA" id="ARBA00022989"/>
    </source>
</evidence>
<dbReference type="Proteomes" id="UP001596378">
    <property type="component" value="Unassembled WGS sequence"/>
</dbReference>
<feature type="transmembrane region" description="Helical" evidence="14">
    <location>
        <begin position="301"/>
        <end position="325"/>
    </location>
</feature>
<dbReference type="PROSITE" id="PS50885">
    <property type="entry name" value="HAMP"/>
    <property type="match status" value="1"/>
</dbReference>
<comment type="caution">
    <text evidence="17">The sequence shown here is derived from an EMBL/GenBank/DDBJ whole genome shotgun (WGS) entry which is preliminary data.</text>
</comment>
<evidence type="ECO:0000313" key="18">
    <source>
        <dbReference type="Proteomes" id="UP001596378"/>
    </source>
</evidence>
<keyword evidence="5" id="KW-0597">Phosphoprotein</keyword>
<protein>
    <recommendedName>
        <fullName evidence="3">histidine kinase</fullName>
        <ecNumber evidence="3">2.7.13.3</ecNumber>
    </recommendedName>
</protein>
<comment type="subcellular location">
    <subcellularLocation>
        <location evidence="2">Cell membrane</location>
        <topology evidence="2">Multi-pass membrane protein</topology>
    </subcellularLocation>
</comment>
<dbReference type="SMART" id="SM00304">
    <property type="entry name" value="HAMP"/>
    <property type="match status" value="1"/>
</dbReference>
<evidence type="ECO:0000256" key="9">
    <source>
        <dbReference type="ARBA" id="ARBA00022777"/>
    </source>
</evidence>
<dbReference type="Gene3D" id="3.30.450.20">
    <property type="entry name" value="PAS domain"/>
    <property type="match status" value="1"/>
</dbReference>